<keyword evidence="2" id="KW-0732">Signal</keyword>
<evidence type="ECO:0000256" key="2">
    <source>
        <dbReference type="ARBA" id="ARBA00022729"/>
    </source>
</evidence>
<dbReference type="InterPro" id="IPR036880">
    <property type="entry name" value="Kunitz_BPTI_sf"/>
</dbReference>
<gene>
    <name evidence="6" type="primary">TFPI</name>
    <name evidence="6" type="ORF">TNIN_431671</name>
</gene>
<reference evidence="6" key="1">
    <citation type="submission" date="2020-08" db="EMBL/GenBank/DDBJ databases">
        <title>Multicomponent nature underlies the extraordinary mechanical properties of spider dragline silk.</title>
        <authorList>
            <person name="Kono N."/>
            <person name="Nakamura H."/>
            <person name="Mori M."/>
            <person name="Yoshida Y."/>
            <person name="Ohtoshi R."/>
            <person name="Malay A.D."/>
            <person name="Moran D.A.P."/>
            <person name="Tomita M."/>
            <person name="Numata K."/>
            <person name="Arakawa K."/>
        </authorList>
    </citation>
    <scope>NUCLEOTIDE SEQUENCE</scope>
</reference>
<dbReference type="PROSITE" id="PS50279">
    <property type="entry name" value="BPTI_KUNITZ_2"/>
    <property type="match status" value="2"/>
</dbReference>
<dbReference type="Pfam" id="PF00014">
    <property type="entry name" value="Kunitz_BPTI"/>
    <property type="match status" value="2"/>
</dbReference>
<evidence type="ECO:0000259" key="5">
    <source>
        <dbReference type="PROSITE" id="PS50279"/>
    </source>
</evidence>
<sequence>DVCYEPMRQGGPCLSNIPMFYYDPRYRTCRHFIYRGCGGNNNRFSSKEECMSECGEEDSEESEEEEEFTDPCTLPMVKGFCRNEVWRWYYDFDTYRCKRFKYTGCLGNANNFATYRECASKCLEEHLKVLQLGFECTLTKCKAVERTFSITEKQVAALIAFLDTFAEDNKEVLSSKLIELERLVTV</sequence>
<dbReference type="PANTHER" id="PTHR10083:SF374">
    <property type="entry name" value="BPTI_KUNITZ INHIBITOR DOMAIN-CONTAINING PROTEIN"/>
    <property type="match status" value="1"/>
</dbReference>
<dbReference type="CDD" id="cd00109">
    <property type="entry name" value="Kunitz-type"/>
    <property type="match status" value="2"/>
</dbReference>
<evidence type="ECO:0000256" key="4">
    <source>
        <dbReference type="ARBA" id="ARBA00023157"/>
    </source>
</evidence>
<keyword evidence="7" id="KW-1185">Reference proteome</keyword>
<evidence type="ECO:0000313" key="6">
    <source>
        <dbReference type="EMBL" id="GFY44772.1"/>
    </source>
</evidence>
<keyword evidence="3" id="KW-0722">Serine protease inhibitor</keyword>
<dbReference type="InterPro" id="IPR050098">
    <property type="entry name" value="TFPI/VKTCI-like"/>
</dbReference>
<dbReference type="InterPro" id="IPR002223">
    <property type="entry name" value="Kunitz_BPTI"/>
</dbReference>
<evidence type="ECO:0000256" key="1">
    <source>
        <dbReference type="ARBA" id="ARBA00022690"/>
    </source>
</evidence>
<dbReference type="Proteomes" id="UP000886998">
    <property type="component" value="Unassembled WGS sequence"/>
</dbReference>
<dbReference type="OrthoDB" id="4473401at2759"/>
<dbReference type="PRINTS" id="PR00759">
    <property type="entry name" value="BASICPTASE"/>
</dbReference>
<dbReference type="EMBL" id="BMAV01004414">
    <property type="protein sequence ID" value="GFY44772.1"/>
    <property type="molecule type" value="Genomic_DNA"/>
</dbReference>
<protein>
    <submittedName>
        <fullName evidence="6">Tissue factor pathway inhibitor</fullName>
    </submittedName>
</protein>
<organism evidence="6 7">
    <name type="scientific">Trichonephila inaurata madagascariensis</name>
    <dbReference type="NCBI Taxonomy" id="2747483"/>
    <lineage>
        <taxon>Eukaryota</taxon>
        <taxon>Metazoa</taxon>
        <taxon>Ecdysozoa</taxon>
        <taxon>Arthropoda</taxon>
        <taxon>Chelicerata</taxon>
        <taxon>Arachnida</taxon>
        <taxon>Araneae</taxon>
        <taxon>Araneomorphae</taxon>
        <taxon>Entelegynae</taxon>
        <taxon>Araneoidea</taxon>
        <taxon>Nephilidae</taxon>
        <taxon>Trichonephila</taxon>
        <taxon>Trichonephila inaurata</taxon>
    </lineage>
</organism>
<dbReference type="AlphaFoldDB" id="A0A8X6X247"/>
<dbReference type="GO" id="GO:0005615">
    <property type="term" value="C:extracellular space"/>
    <property type="evidence" value="ECO:0007669"/>
    <property type="project" value="TreeGrafter"/>
</dbReference>
<feature type="domain" description="BPTI/Kunitz inhibitor" evidence="5">
    <location>
        <begin position="3"/>
        <end position="54"/>
    </location>
</feature>
<dbReference type="PROSITE" id="PS00280">
    <property type="entry name" value="BPTI_KUNITZ_1"/>
    <property type="match status" value="2"/>
</dbReference>
<dbReference type="PANTHER" id="PTHR10083">
    <property type="entry name" value="KUNITZ-TYPE PROTEASE INHIBITOR-RELATED"/>
    <property type="match status" value="1"/>
</dbReference>
<proteinExistence type="predicted"/>
<keyword evidence="4" id="KW-1015">Disulfide bond</keyword>
<dbReference type="InterPro" id="IPR020901">
    <property type="entry name" value="Prtase_inh_Kunz-CS"/>
</dbReference>
<dbReference type="Gene3D" id="4.10.410.10">
    <property type="entry name" value="Pancreatic trypsin inhibitor Kunitz domain"/>
    <property type="match status" value="2"/>
</dbReference>
<accession>A0A8X6X247</accession>
<name>A0A8X6X247_9ARAC</name>
<feature type="domain" description="BPTI/Kunitz inhibitor" evidence="5">
    <location>
        <begin position="72"/>
        <end position="122"/>
    </location>
</feature>
<keyword evidence="1" id="KW-0646">Protease inhibitor</keyword>
<comment type="caution">
    <text evidence="6">The sequence shown here is derived from an EMBL/GenBank/DDBJ whole genome shotgun (WGS) entry which is preliminary data.</text>
</comment>
<dbReference type="GO" id="GO:0004867">
    <property type="term" value="F:serine-type endopeptidase inhibitor activity"/>
    <property type="evidence" value="ECO:0007669"/>
    <property type="project" value="UniProtKB-KW"/>
</dbReference>
<evidence type="ECO:0000256" key="3">
    <source>
        <dbReference type="ARBA" id="ARBA00022900"/>
    </source>
</evidence>
<dbReference type="SMART" id="SM00131">
    <property type="entry name" value="KU"/>
    <property type="match status" value="2"/>
</dbReference>
<feature type="non-terminal residue" evidence="6">
    <location>
        <position position="1"/>
    </location>
</feature>
<evidence type="ECO:0000313" key="7">
    <source>
        <dbReference type="Proteomes" id="UP000886998"/>
    </source>
</evidence>
<dbReference type="SUPFAM" id="SSF57362">
    <property type="entry name" value="BPTI-like"/>
    <property type="match status" value="2"/>
</dbReference>